<sequence length="296" mass="31884">MTESQQPRTSAGDPVAGRGTACKRAQQADGGISVPAAGAAAAGSPTVTTTSTSTSKQRIAQVRGVASVVWHVTSGRQGAKGLDAIKDDQCGSEVKEQMRALMRSDDALRCVVQAETEEAAQAAFVASCEEQQHWPSNLIGALTRKAQGQVDPSVLGSKARATRKRAATNATKQSPVGVAAKRAKRGEAMHRALEAPRDVLIKLHVGNLRQDQKRVSGFKPKHKKNFFELLDKEDRVKLHADTPADVRKALEVKCGYDPSKVSSEELDQLVNLLDEVFRVTLEQQQLEDDAKVAKKT</sequence>
<organism evidence="2 3">
    <name type="scientific">Durusdinium trenchii</name>
    <dbReference type="NCBI Taxonomy" id="1381693"/>
    <lineage>
        <taxon>Eukaryota</taxon>
        <taxon>Sar</taxon>
        <taxon>Alveolata</taxon>
        <taxon>Dinophyceae</taxon>
        <taxon>Suessiales</taxon>
        <taxon>Symbiodiniaceae</taxon>
        <taxon>Durusdinium</taxon>
    </lineage>
</organism>
<evidence type="ECO:0008006" key="4">
    <source>
        <dbReference type="Google" id="ProtNLM"/>
    </source>
</evidence>
<comment type="caution">
    <text evidence="2">The sequence shown here is derived from an EMBL/GenBank/DDBJ whole genome shotgun (WGS) entry which is preliminary data.</text>
</comment>
<feature type="region of interest" description="Disordered" evidence="1">
    <location>
        <begin position="156"/>
        <end position="176"/>
    </location>
</feature>
<evidence type="ECO:0000256" key="1">
    <source>
        <dbReference type="SAM" id="MobiDB-lite"/>
    </source>
</evidence>
<accession>A0ABP0IFE4</accession>
<evidence type="ECO:0000313" key="2">
    <source>
        <dbReference type="EMBL" id="CAK9001322.1"/>
    </source>
</evidence>
<feature type="region of interest" description="Disordered" evidence="1">
    <location>
        <begin position="1"/>
        <end position="58"/>
    </location>
</feature>
<gene>
    <name evidence="2" type="ORF">SCF082_LOCUS6876</name>
</gene>
<dbReference type="EMBL" id="CAXAMM010003801">
    <property type="protein sequence ID" value="CAK9001322.1"/>
    <property type="molecule type" value="Genomic_DNA"/>
</dbReference>
<reference evidence="2 3" key="1">
    <citation type="submission" date="2024-02" db="EMBL/GenBank/DDBJ databases">
        <authorList>
            <person name="Chen Y."/>
            <person name="Shah S."/>
            <person name="Dougan E. K."/>
            <person name="Thang M."/>
            <person name="Chan C."/>
        </authorList>
    </citation>
    <scope>NUCLEOTIDE SEQUENCE [LARGE SCALE GENOMIC DNA]</scope>
</reference>
<protein>
    <recommendedName>
        <fullName evidence="4">NET domain-containing protein</fullName>
    </recommendedName>
</protein>
<name>A0ABP0IFE4_9DINO</name>
<proteinExistence type="predicted"/>
<dbReference type="Proteomes" id="UP001642464">
    <property type="component" value="Unassembled WGS sequence"/>
</dbReference>
<feature type="compositionally biased region" description="Low complexity" evidence="1">
    <location>
        <begin position="33"/>
        <end position="55"/>
    </location>
</feature>
<keyword evidence="3" id="KW-1185">Reference proteome</keyword>
<evidence type="ECO:0000313" key="3">
    <source>
        <dbReference type="Proteomes" id="UP001642464"/>
    </source>
</evidence>
<feature type="non-terminal residue" evidence="2">
    <location>
        <position position="296"/>
    </location>
</feature>